<evidence type="ECO:0000313" key="8">
    <source>
        <dbReference type="Proteomes" id="UP000245771"/>
    </source>
</evidence>
<dbReference type="Gene3D" id="1.10.10.10">
    <property type="entry name" value="Winged helix-like DNA-binding domain superfamily/Winged helix DNA-binding domain"/>
    <property type="match status" value="1"/>
</dbReference>
<dbReference type="OrthoDB" id="25571at2759"/>
<evidence type="ECO:0000256" key="4">
    <source>
        <dbReference type="ARBA" id="ARBA00023125"/>
    </source>
</evidence>
<dbReference type="GO" id="GO:0005662">
    <property type="term" value="C:DNA replication factor A complex"/>
    <property type="evidence" value="ECO:0007669"/>
    <property type="project" value="TreeGrafter"/>
</dbReference>
<protein>
    <submittedName>
        <fullName evidence="7">Replication protein A, subunit RPA32</fullName>
    </submittedName>
</protein>
<dbReference type="GO" id="GO:0006260">
    <property type="term" value="P:DNA replication"/>
    <property type="evidence" value="ECO:0007669"/>
    <property type="project" value="UniProtKB-KW"/>
</dbReference>
<proteinExistence type="inferred from homology"/>
<dbReference type="InterPro" id="IPR014892">
    <property type="entry name" value="RPA_C"/>
</dbReference>
<evidence type="ECO:0000259" key="6">
    <source>
        <dbReference type="Pfam" id="PF08784"/>
    </source>
</evidence>
<organism evidence="7 8">
    <name type="scientific">Meira miltonrushii</name>
    <dbReference type="NCBI Taxonomy" id="1280837"/>
    <lineage>
        <taxon>Eukaryota</taxon>
        <taxon>Fungi</taxon>
        <taxon>Dikarya</taxon>
        <taxon>Basidiomycota</taxon>
        <taxon>Ustilaginomycotina</taxon>
        <taxon>Exobasidiomycetes</taxon>
        <taxon>Exobasidiales</taxon>
        <taxon>Brachybasidiaceae</taxon>
        <taxon>Meira</taxon>
    </lineage>
</organism>
<dbReference type="CDD" id="cd04478">
    <property type="entry name" value="RPA2_DBD_D"/>
    <property type="match status" value="1"/>
</dbReference>
<keyword evidence="4" id="KW-0238">DNA-binding</keyword>
<dbReference type="GeneID" id="37021511"/>
<dbReference type="FunCoup" id="A0A316V2U0">
    <property type="interactions" value="454"/>
</dbReference>
<dbReference type="InterPro" id="IPR040260">
    <property type="entry name" value="RFA2-like"/>
</dbReference>
<dbReference type="GO" id="GO:0035861">
    <property type="term" value="C:site of double-strand break"/>
    <property type="evidence" value="ECO:0007669"/>
    <property type="project" value="TreeGrafter"/>
</dbReference>
<dbReference type="SUPFAM" id="SSF46785">
    <property type="entry name" value="Winged helix' DNA-binding domain"/>
    <property type="match status" value="1"/>
</dbReference>
<dbReference type="GO" id="GO:0006289">
    <property type="term" value="P:nucleotide-excision repair"/>
    <property type="evidence" value="ECO:0007669"/>
    <property type="project" value="TreeGrafter"/>
</dbReference>
<evidence type="ECO:0000256" key="3">
    <source>
        <dbReference type="ARBA" id="ARBA00022705"/>
    </source>
</evidence>
<feature type="domain" description="Replication protein A C-terminal" evidence="6">
    <location>
        <begin position="185"/>
        <end position="266"/>
    </location>
</feature>
<dbReference type="InterPro" id="IPR012340">
    <property type="entry name" value="NA-bd_OB-fold"/>
</dbReference>
<dbReference type="PANTHER" id="PTHR13989">
    <property type="entry name" value="REPLICATION PROTEIN A-RELATED"/>
    <property type="match status" value="1"/>
</dbReference>
<reference evidence="7 8" key="1">
    <citation type="journal article" date="2018" name="Mol. Biol. Evol.">
        <title>Broad Genomic Sampling Reveals a Smut Pathogenic Ancestry of the Fungal Clade Ustilaginomycotina.</title>
        <authorList>
            <person name="Kijpornyongpan T."/>
            <person name="Mondo S.J."/>
            <person name="Barry K."/>
            <person name="Sandor L."/>
            <person name="Lee J."/>
            <person name="Lipzen A."/>
            <person name="Pangilinan J."/>
            <person name="LaButti K."/>
            <person name="Hainaut M."/>
            <person name="Henrissat B."/>
            <person name="Grigoriev I.V."/>
            <person name="Spatafora J.W."/>
            <person name="Aime M.C."/>
        </authorList>
    </citation>
    <scope>NUCLEOTIDE SEQUENCE [LARGE SCALE GENOMIC DNA]</scope>
    <source>
        <strain evidence="7 8">MCA 3882</strain>
    </source>
</reference>
<dbReference type="SUPFAM" id="SSF50249">
    <property type="entry name" value="Nucleic acid-binding proteins"/>
    <property type="match status" value="1"/>
</dbReference>
<keyword evidence="5" id="KW-0539">Nucleus</keyword>
<evidence type="ECO:0000256" key="1">
    <source>
        <dbReference type="ARBA" id="ARBA00004123"/>
    </source>
</evidence>
<comment type="subcellular location">
    <subcellularLocation>
        <location evidence="1">Nucleus</location>
    </subcellularLocation>
</comment>
<dbReference type="PANTHER" id="PTHR13989:SF16">
    <property type="entry name" value="REPLICATION PROTEIN A2"/>
    <property type="match status" value="1"/>
</dbReference>
<dbReference type="Pfam" id="PF08784">
    <property type="entry name" value="RPA_C"/>
    <property type="match status" value="1"/>
</dbReference>
<dbReference type="GO" id="GO:0000724">
    <property type="term" value="P:double-strand break repair via homologous recombination"/>
    <property type="evidence" value="ECO:0007669"/>
    <property type="project" value="TreeGrafter"/>
</dbReference>
<evidence type="ECO:0000256" key="2">
    <source>
        <dbReference type="ARBA" id="ARBA00007815"/>
    </source>
</evidence>
<name>A0A316V2U0_9BASI</name>
<dbReference type="Proteomes" id="UP000245771">
    <property type="component" value="Unassembled WGS sequence"/>
</dbReference>
<dbReference type="InterPro" id="IPR036390">
    <property type="entry name" value="WH_DNA-bd_sf"/>
</dbReference>
<dbReference type="InterPro" id="IPR014646">
    <property type="entry name" value="Rfa2/RPA32"/>
</dbReference>
<dbReference type="GO" id="GO:0000781">
    <property type="term" value="C:chromosome, telomeric region"/>
    <property type="evidence" value="ECO:0007669"/>
    <property type="project" value="TreeGrafter"/>
</dbReference>
<dbReference type="PIRSF" id="PIRSF036949">
    <property type="entry name" value="RPA32"/>
    <property type="match status" value="1"/>
</dbReference>
<dbReference type="InParanoid" id="A0A316V2U0"/>
<dbReference type="InterPro" id="IPR036388">
    <property type="entry name" value="WH-like_DNA-bd_sf"/>
</dbReference>
<dbReference type="EMBL" id="KZ819607">
    <property type="protein sequence ID" value="PWN31840.1"/>
    <property type="molecule type" value="Genomic_DNA"/>
</dbReference>
<accession>A0A316V2U0</accession>
<gene>
    <name evidence="7" type="ORF">FA14DRAFT_162693</name>
</gene>
<keyword evidence="8" id="KW-1185">Reference proteome</keyword>
<evidence type="ECO:0000313" key="7">
    <source>
        <dbReference type="EMBL" id="PWN31840.1"/>
    </source>
</evidence>
<dbReference type="RefSeq" id="XP_025352142.1">
    <property type="nucleotide sequence ID" value="XM_025499730.1"/>
</dbReference>
<dbReference type="STRING" id="1280837.A0A316V2U0"/>
<dbReference type="GO" id="GO:0003697">
    <property type="term" value="F:single-stranded DNA binding"/>
    <property type="evidence" value="ECO:0007669"/>
    <property type="project" value="TreeGrafter"/>
</dbReference>
<sequence>MANAFENNAYGQNYSTGGGAGGGFMSGGSQSASQSGGKMAALQTLRPLTIRQILNATQAHAEADFVADGVGIGQLTFVGYVSSITANPTNVIYAISDATGVIEVRVWMDANSGTQKFKHVKDFDFVRVIGGIKSFQQRRYINTGHMRVVTDSNEIFYHQIECIHAHLSLIKEAGGSVGGGAGGQDAYANNDRMRLDDDNKYEQFTNPLHRKIMQIVDSLSEAGNGDTGVHISAIARKIPNSNEGFIRQEVEGLVGEGFLFTAEDENHVLSTTS</sequence>
<dbReference type="Gene3D" id="2.40.50.140">
    <property type="entry name" value="Nucleic acid-binding proteins"/>
    <property type="match status" value="1"/>
</dbReference>
<comment type="similarity">
    <text evidence="2">Belongs to the replication factor A protein 2 family.</text>
</comment>
<keyword evidence="3" id="KW-0235">DNA replication</keyword>
<evidence type="ECO:0000256" key="5">
    <source>
        <dbReference type="ARBA" id="ARBA00023242"/>
    </source>
</evidence>
<dbReference type="AlphaFoldDB" id="A0A316V2U0"/>